<dbReference type="EMBL" id="JBBNAF010000004">
    <property type="protein sequence ID" value="KAK9151276.1"/>
    <property type="molecule type" value="Genomic_DNA"/>
</dbReference>
<proteinExistence type="predicted"/>
<evidence type="ECO:0000313" key="3">
    <source>
        <dbReference type="Proteomes" id="UP001420932"/>
    </source>
</evidence>
<sequence>MARTKMTSSGEDTRVETSERAGWRAHTTFYRKSNELGWKVDDLDKESITSASNVQGREHQFIRPPFLRHNLFHQSQAKKIRNKLLRKDILLKKKAKKKIKKKMEKKVKVKEMSKKKSKNKKRKKNDDEEKDVLEQVVKERDIGKGRGSKTKAETSGQKTV</sequence>
<keyword evidence="3" id="KW-1185">Reference proteome</keyword>
<dbReference type="Proteomes" id="UP001420932">
    <property type="component" value="Unassembled WGS sequence"/>
</dbReference>
<evidence type="ECO:0000256" key="1">
    <source>
        <dbReference type="SAM" id="MobiDB-lite"/>
    </source>
</evidence>
<name>A0AAP0KES5_9MAGN</name>
<dbReference type="AlphaFoldDB" id="A0AAP0KES5"/>
<organism evidence="2 3">
    <name type="scientific">Stephania yunnanensis</name>
    <dbReference type="NCBI Taxonomy" id="152371"/>
    <lineage>
        <taxon>Eukaryota</taxon>
        <taxon>Viridiplantae</taxon>
        <taxon>Streptophyta</taxon>
        <taxon>Embryophyta</taxon>
        <taxon>Tracheophyta</taxon>
        <taxon>Spermatophyta</taxon>
        <taxon>Magnoliopsida</taxon>
        <taxon>Ranunculales</taxon>
        <taxon>Menispermaceae</taxon>
        <taxon>Menispermoideae</taxon>
        <taxon>Cissampelideae</taxon>
        <taxon>Stephania</taxon>
    </lineage>
</organism>
<feature type="compositionally biased region" description="Basic and acidic residues" evidence="1">
    <location>
        <begin position="124"/>
        <end position="144"/>
    </location>
</feature>
<feature type="region of interest" description="Disordered" evidence="1">
    <location>
        <begin position="95"/>
        <end position="160"/>
    </location>
</feature>
<reference evidence="2 3" key="1">
    <citation type="submission" date="2024-01" db="EMBL/GenBank/DDBJ databases">
        <title>Genome assemblies of Stephania.</title>
        <authorList>
            <person name="Yang L."/>
        </authorList>
    </citation>
    <scope>NUCLEOTIDE SEQUENCE [LARGE SCALE GENOMIC DNA]</scope>
    <source>
        <strain evidence="2">YNDBR</strain>
        <tissue evidence="2">Leaf</tissue>
    </source>
</reference>
<accession>A0AAP0KES5</accession>
<evidence type="ECO:0000313" key="2">
    <source>
        <dbReference type="EMBL" id="KAK9151276.1"/>
    </source>
</evidence>
<gene>
    <name evidence="2" type="ORF">Syun_009585</name>
</gene>
<comment type="caution">
    <text evidence="2">The sequence shown here is derived from an EMBL/GenBank/DDBJ whole genome shotgun (WGS) entry which is preliminary data.</text>
</comment>
<feature type="compositionally biased region" description="Basic residues" evidence="1">
    <location>
        <begin position="95"/>
        <end position="108"/>
    </location>
</feature>
<protein>
    <submittedName>
        <fullName evidence="2">Uncharacterized protein</fullName>
    </submittedName>
</protein>